<name>A0A7W7Y9S4_9BACT</name>
<dbReference type="Proteomes" id="UP000590740">
    <property type="component" value="Unassembled WGS sequence"/>
</dbReference>
<keyword evidence="2" id="KW-0472">Membrane</keyword>
<evidence type="ECO:0000256" key="2">
    <source>
        <dbReference type="SAM" id="Phobius"/>
    </source>
</evidence>
<reference evidence="3 4" key="1">
    <citation type="submission" date="2020-08" db="EMBL/GenBank/DDBJ databases">
        <title>Genomic Encyclopedia of Type Strains, Phase IV (KMG-IV): sequencing the most valuable type-strain genomes for metagenomic binning, comparative biology and taxonomic classification.</title>
        <authorList>
            <person name="Goeker M."/>
        </authorList>
    </citation>
    <scope>NUCLEOTIDE SEQUENCE [LARGE SCALE GENOMIC DNA]</scope>
    <source>
        <strain evidence="3 4">DSM 12252</strain>
    </source>
</reference>
<keyword evidence="2" id="KW-1133">Transmembrane helix</keyword>
<evidence type="ECO:0000256" key="1">
    <source>
        <dbReference type="SAM" id="MobiDB-lite"/>
    </source>
</evidence>
<evidence type="ECO:0000313" key="4">
    <source>
        <dbReference type="Proteomes" id="UP000590740"/>
    </source>
</evidence>
<feature type="compositionally biased region" description="Pro residues" evidence="1">
    <location>
        <begin position="69"/>
        <end position="80"/>
    </location>
</feature>
<accession>A0A7W7Y9S4</accession>
<sequence length="410" mass="44430">MNSGTTTSLICPACGQAFLSMQQSMEGPVQCPHCAHHAPRNYFGTYAQVAAVAQVKRRTAQPYQLQPEYQPPPEAQPFPPDSSVHGPPGAWQAQVPPASIARQMLQPSQALQPVGAPPPALEEFAPPAHLRSSSWRNALIMLAFTAVCGITLWFWWDRVNAPAEQPGGISAAKAEVPSLPVPVQPQVARAQFPPPDTAAIAADAKALVTELFAADSAVRRAACIHEAEKFGAEIEALFGGGGAQKTELRLLARINGMPLLLPSGQPVPLFRLVTSTCANGALIRLEAGADGKRRIFWPLLYETHMAKLEAFSRQAADEPGWFHVGIRPSHGLDIPAELRPKYLTFDVQVAAGGEPHFVACVERETPLGRFLDRETDWGRAYLTRLLMRKLDIQADAPSFLVIDCEGAPER</sequence>
<keyword evidence="3" id="KW-0240">DNA-directed RNA polymerase</keyword>
<proteinExistence type="predicted"/>
<gene>
    <name evidence="3" type="ORF">HNQ65_001820</name>
</gene>
<keyword evidence="2" id="KW-0812">Transmembrane</keyword>
<comment type="caution">
    <text evidence="3">The sequence shown here is derived from an EMBL/GenBank/DDBJ whole genome shotgun (WGS) entry which is preliminary data.</text>
</comment>
<keyword evidence="3" id="KW-0804">Transcription</keyword>
<feature type="region of interest" description="Disordered" evidence="1">
    <location>
        <begin position="66"/>
        <end position="93"/>
    </location>
</feature>
<organism evidence="3 4">
    <name type="scientific">Prosthecobacter vanneervenii</name>
    <dbReference type="NCBI Taxonomy" id="48466"/>
    <lineage>
        <taxon>Bacteria</taxon>
        <taxon>Pseudomonadati</taxon>
        <taxon>Verrucomicrobiota</taxon>
        <taxon>Verrucomicrobiia</taxon>
        <taxon>Verrucomicrobiales</taxon>
        <taxon>Verrucomicrobiaceae</taxon>
        <taxon>Prosthecobacter</taxon>
    </lineage>
</organism>
<dbReference type="GO" id="GO:0000428">
    <property type="term" value="C:DNA-directed RNA polymerase complex"/>
    <property type="evidence" value="ECO:0007669"/>
    <property type="project" value="UniProtKB-KW"/>
</dbReference>
<keyword evidence="4" id="KW-1185">Reference proteome</keyword>
<protein>
    <submittedName>
        <fullName evidence="3">DNA-directed RNA polymerase subunit RPC12/RpoP</fullName>
    </submittedName>
</protein>
<dbReference type="EMBL" id="JACHIG010000003">
    <property type="protein sequence ID" value="MBB5032243.1"/>
    <property type="molecule type" value="Genomic_DNA"/>
</dbReference>
<dbReference type="RefSeq" id="WP_184339176.1">
    <property type="nucleotide sequence ID" value="NZ_JACHIG010000003.1"/>
</dbReference>
<evidence type="ECO:0000313" key="3">
    <source>
        <dbReference type="EMBL" id="MBB5032243.1"/>
    </source>
</evidence>
<feature type="transmembrane region" description="Helical" evidence="2">
    <location>
        <begin position="138"/>
        <end position="156"/>
    </location>
</feature>
<dbReference type="AlphaFoldDB" id="A0A7W7Y9S4"/>